<dbReference type="InterPro" id="IPR029058">
    <property type="entry name" value="AB_hydrolase_fold"/>
</dbReference>
<gene>
    <name evidence="3" type="primary">LOC107930228</name>
</gene>
<organism evidence="2 3">
    <name type="scientific">Gossypium hirsutum</name>
    <name type="common">Upland cotton</name>
    <name type="synonym">Gossypium mexicanum</name>
    <dbReference type="NCBI Taxonomy" id="3635"/>
    <lineage>
        <taxon>Eukaryota</taxon>
        <taxon>Viridiplantae</taxon>
        <taxon>Streptophyta</taxon>
        <taxon>Embryophyta</taxon>
        <taxon>Tracheophyta</taxon>
        <taxon>Spermatophyta</taxon>
        <taxon>Magnoliopsida</taxon>
        <taxon>eudicotyledons</taxon>
        <taxon>Gunneridae</taxon>
        <taxon>Pentapetalae</taxon>
        <taxon>rosids</taxon>
        <taxon>malvids</taxon>
        <taxon>Malvales</taxon>
        <taxon>Malvaceae</taxon>
        <taxon>Malvoideae</taxon>
        <taxon>Gossypium</taxon>
    </lineage>
</organism>
<sequence>MDVKLNTIRLVWVLSLAGEILNNAVSFAVFCVLDFVDFILCFVYKVIDFWIESQWKPCYCSFAKQHIIEGENILVSEECESKTVCLTSTKLQLEDISDTLYSRPSIVAQLSKFIVNDLNKAKKTTVTSTFTIDSTIVEMLRGNVVPKQSVLLPRWSDCGCKICNSWTSSSKDTLFVKAEGPKDKAREDVLFIHGLISSSVFWTETLFPNFSTTVKSTYRLLAVDILGFGRSPKPTELLYTLREHVEMIEKSVLEAYQVKSFHIVAHSLGCILALAIAVKQPGSIKSLTLLAPPYFPVPKGEPATQYIMRRIAPRRVWPVMAFGASIACWYEHISRTFCLVICKNHRFWEFITKFITRNRIRTYLLESFCCHTHNSGWHTFHNIICGTAGKLDSYLDTVCNQLKCEVAIFHGGDDKVIPVECSYNVQRRIPRAQVKVVENKDHITIVVGRQMAFAKELEKIWKRSKCD</sequence>
<dbReference type="RefSeq" id="XP_040932936.1">
    <property type="nucleotide sequence ID" value="XM_041077002.1"/>
</dbReference>
<dbReference type="Proteomes" id="UP000818029">
    <property type="component" value="Chromosome A09"/>
</dbReference>
<name>A0ABM2YQZ8_GOSHI</name>
<dbReference type="PANTHER" id="PTHR43689">
    <property type="entry name" value="HYDROLASE"/>
    <property type="match status" value="1"/>
</dbReference>
<dbReference type="Pfam" id="PF00561">
    <property type="entry name" value="Abhydrolase_1"/>
    <property type="match status" value="1"/>
</dbReference>
<dbReference type="PRINTS" id="PR00111">
    <property type="entry name" value="ABHYDROLASE"/>
</dbReference>
<dbReference type="Gene3D" id="3.40.50.1820">
    <property type="entry name" value="alpha/beta hydrolase"/>
    <property type="match status" value="1"/>
</dbReference>
<reference evidence="2" key="1">
    <citation type="journal article" date="2020" name="Nat. Genet.">
        <title>Genomic diversifications of five Gossypium allopolyploid species and their impact on cotton improvement.</title>
        <authorList>
            <person name="Chen Z.J."/>
            <person name="Sreedasyam A."/>
            <person name="Ando A."/>
            <person name="Song Q."/>
            <person name="De Santiago L.M."/>
            <person name="Hulse-Kemp A.M."/>
            <person name="Ding M."/>
            <person name="Ye W."/>
            <person name="Kirkbride R.C."/>
            <person name="Jenkins J."/>
            <person name="Plott C."/>
            <person name="Lovell J."/>
            <person name="Lin Y.M."/>
            <person name="Vaughn R."/>
            <person name="Liu B."/>
            <person name="Simpson S."/>
            <person name="Scheffler B.E."/>
            <person name="Wen L."/>
            <person name="Saski C.A."/>
            <person name="Grover C.E."/>
            <person name="Hu G."/>
            <person name="Conover J.L."/>
            <person name="Carlson J.W."/>
            <person name="Shu S."/>
            <person name="Boston L.B."/>
            <person name="Williams M."/>
            <person name="Peterson D.G."/>
            <person name="McGee K."/>
            <person name="Jones D.C."/>
            <person name="Wendel J.F."/>
            <person name="Stelly D.M."/>
            <person name="Grimwood J."/>
            <person name="Schmutz J."/>
        </authorList>
    </citation>
    <scope>NUCLEOTIDE SEQUENCE [LARGE SCALE GENOMIC DNA]</scope>
    <source>
        <strain evidence="2">cv. TM-1</strain>
    </source>
</reference>
<dbReference type="GeneID" id="107930228"/>
<protein>
    <submittedName>
        <fullName evidence="3">Probable lysophospholipase BODYGUARD 3</fullName>
    </submittedName>
</protein>
<accession>A0ABM2YQZ8</accession>
<evidence type="ECO:0000259" key="1">
    <source>
        <dbReference type="Pfam" id="PF00561"/>
    </source>
</evidence>
<dbReference type="PANTHER" id="PTHR43689:SF9">
    <property type="entry name" value="LYSOPHOSPHOLIPASE BODYGUARD 3-RELATED"/>
    <property type="match status" value="1"/>
</dbReference>
<keyword evidence="2" id="KW-1185">Reference proteome</keyword>
<evidence type="ECO:0000313" key="2">
    <source>
        <dbReference type="Proteomes" id="UP000818029"/>
    </source>
</evidence>
<dbReference type="InterPro" id="IPR000073">
    <property type="entry name" value="AB_hydrolase_1"/>
</dbReference>
<feature type="domain" description="AB hydrolase-1" evidence="1">
    <location>
        <begin position="189"/>
        <end position="295"/>
    </location>
</feature>
<proteinExistence type="predicted"/>
<dbReference type="SUPFAM" id="SSF53474">
    <property type="entry name" value="alpha/beta-Hydrolases"/>
    <property type="match status" value="1"/>
</dbReference>
<reference evidence="3" key="2">
    <citation type="submission" date="2025-08" db="UniProtKB">
        <authorList>
            <consortium name="RefSeq"/>
        </authorList>
    </citation>
    <scope>IDENTIFICATION</scope>
</reference>
<evidence type="ECO:0000313" key="3">
    <source>
        <dbReference type="RefSeq" id="XP_040932936.1"/>
    </source>
</evidence>